<dbReference type="GO" id="GO:0016757">
    <property type="term" value="F:glycosyltransferase activity"/>
    <property type="evidence" value="ECO:0007669"/>
    <property type="project" value="UniProtKB-ARBA"/>
</dbReference>
<sequence>MKLLAISYCLPPMAYPQATQIGRLLSHSKMQVCAVSGGDAVDSTGFAARVEHYVVPFDESRGLWQTIATRAAPFYGAVPDNYRGWIDAAYRKIEALVADAGRPDLLVTFGEPMSDHLLGLRLKRAFDIPWLAHFSDPWSDNPFRKLQFLSKPVNRALECRVLEHADAVAFTSAETVDLVFGKYEAALREKAFVLPHAYDPALYGDEAERESSGPITLRYIGNFYGHRSPKPLIYALAELQRSEPHILKDVRVELVGGLPSRMKLSPELKSLPPGLLVARGNVSYAESLRLMKTSDILLTIDAPADLSVFFPSKLADYIGARRRLLGIVPPGAAARIIDECGGRSISPRAAVKDIARLLRDEILASRLRREQGVAFASPEGHASRYAIANVVPLFEGLCQKTIEIAQARRAF</sequence>
<dbReference type="AlphaFoldDB" id="A0A840N163"/>
<organism evidence="2 3">
    <name type="scientific">Afipia massiliensis</name>
    <dbReference type="NCBI Taxonomy" id="211460"/>
    <lineage>
        <taxon>Bacteria</taxon>
        <taxon>Pseudomonadati</taxon>
        <taxon>Pseudomonadota</taxon>
        <taxon>Alphaproteobacteria</taxon>
        <taxon>Hyphomicrobiales</taxon>
        <taxon>Nitrobacteraceae</taxon>
        <taxon>Afipia</taxon>
    </lineage>
</organism>
<dbReference type="Proteomes" id="UP000521227">
    <property type="component" value="Unassembled WGS sequence"/>
</dbReference>
<evidence type="ECO:0000313" key="2">
    <source>
        <dbReference type="EMBL" id="MBB5054229.1"/>
    </source>
</evidence>
<dbReference type="SUPFAM" id="SSF53756">
    <property type="entry name" value="UDP-Glycosyltransferase/glycogen phosphorylase"/>
    <property type="match status" value="1"/>
</dbReference>
<evidence type="ECO:0000313" key="3">
    <source>
        <dbReference type="Proteomes" id="UP000521227"/>
    </source>
</evidence>
<accession>A0A840N163</accession>
<dbReference type="Pfam" id="PF13579">
    <property type="entry name" value="Glyco_trans_4_4"/>
    <property type="match status" value="1"/>
</dbReference>
<dbReference type="RefSeq" id="WP_184088181.1">
    <property type="nucleotide sequence ID" value="NZ_JACHIJ010000006.1"/>
</dbReference>
<dbReference type="EMBL" id="JACHIJ010000006">
    <property type="protein sequence ID" value="MBB5054229.1"/>
    <property type="molecule type" value="Genomic_DNA"/>
</dbReference>
<protein>
    <recommendedName>
        <fullName evidence="1">Glycosyltransferase subfamily 4-like N-terminal domain-containing protein</fullName>
    </recommendedName>
</protein>
<dbReference type="Gene3D" id="3.40.50.2000">
    <property type="entry name" value="Glycogen Phosphorylase B"/>
    <property type="match status" value="1"/>
</dbReference>
<comment type="caution">
    <text evidence="2">The sequence shown here is derived from an EMBL/GenBank/DDBJ whole genome shotgun (WGS) entry which is preliminary data.</text>
</comment>
<gene>
    <name evidence="2" type="ORF">HNQ36_004231</name>
</gene>
<feature type="domain" description="Glycosyltransferase subfamily 4-like N-terminal" evidence="1">
    <location>
        <begin position="67"/>
        <end position="180"/>
    </location>
</feature>
<evidence type="ECO:0000259" key="1">
    <source>
        <dbReference type="Pfam" id="PF13579"/>
    </source>
</evidence>
<reference evidence="2 3" key="1">
    <citation type="submission" date="2020-08" db="EMBL/GenBank/DDBJ databases">
        <title>Genomic Encyclopedia of Type Strains, Phase IV (KMG-IV): sequencing the most valuable type-strain genomes for metagenomic binning, comparative biology and taxonomic classification.</title>
        <authorList>
            <person name="Goeker M."/>
        </authorList>
    </citation>
    <scope>NUCLEOTIDE SEQUENCE [LARGE SCALE GENOMIC DNA]</scope>
    <source>
        <strain evidence="2 3">DSM 17498</strain>
    </source>
</reference>
<name>A0A840N163_9BRAD</name>
<dbReference type="InterPro" id="IPR028098">
    <property type="entry name" value="Glyco_trans_4-like_N"/>
</dbReference>
<proteinExistence type="predicted"/>